<organism evidence="3 4">
    <name type="scientific">Vreelandella aquamarina</name>
    <dbReference type="NCBI Taxonomy" id="77097"/>
    <lineage>
        <taxon>Bacteria</taxon>
        <taxon>Pseudomonadati</taxon>
        <taxon>Pseudomonadota</taxon>
        <taxon>Gammaproteobacteria</taxon>
        <taxon>Oceanospirillales</taxon>
        <taxon>Halomonadaceae</taxon>
        <taxon>Vreelandella</taxon>
    </lineage>
</organism>
<dbReference type="PROSITE" id="PS51898">
    <property type="entry name" value="TYR_RECOMBINASE"/>
    <property type="match status" value="1"/>
</dbReference>
<evidence type="ECO:0000313" key="3">
    <source>
        <dbReference type="EMBL" id="BCB73163.1"/>
    </source>
</evidence>
<dbReference type="AlphaFoldDB" id="A0A6F8XH46"/>
<name>A0A6F8XH46_9GAMM</name>
<dbReference type="Gene3D" id="1.10.443.10">
    <property type="entry name" value="Intergrase catalytic core"/>
    <property type="match status" value="1"/>
</dbReference>
<dbReference type="GO" id="GO:0003677">
    <property type="term" value="F:DNA binding"/>
    <property type="evidence" value="ECO:0007669"/>
    <property type="project" value="InterPro"/>
</dbReference>
<dbReference type="InterPro" id="IPR011010">
    <property type="entry name" value="DNA_brk_join_enz"/>
</dbReference>
<dbReference type="GO" id="GO:0006310">
    <property type="term" value="P:DNA recombination"/>
    <property type="evidence" value="ECO:0007669"/>
    <property type="project" value="UniProtKB-KW"/>
</dbReference>
<evidence type="ECO:0000256" key="1">
    <source>
        <dbReference type="ARBA" id="ARBA00023172"/>
    </source>
</evidence>
<dbReference type="SUPFAM" id="SSF56349">
    <property type="entry name" value="DNA breaking-rejoining enzymes"/>
    <property type="match status" value="1"/>
</dbReference>
<dbReference type="GO" id="GO:0015074">
    <property type="term" value="P:DNA integration"/>
    <property type="evidence" value="ECO:0007669"/>
    <property type="project" value="InterPro"/>
</dbReference>
<dbReference type="InterPro" id="IPR013762">
    <property type="entry name" value="Integrase-like_cat_sf"/>
</dbReference>
<proteinExistence type="predicted"/>
<feature type="domain" description="Tyr recombinase" evidence="2">
    <location>
        <begin position="1"/>
        <end position="154"/>
    </location>
</feature>
<evidence type="ECO:0000259" key="2">
    <source>
        <dbReference type="PROSITE" id="PS51898"/>
    </source>
</evidence>
<dbReference type="Pfam" id="PF00589">
    <property type="entry name" value="Phage_integrase"/>
    <property type="match status" value="1"/>
</dbReference>
<accession>A0A6F8XH46</accession>
<protein>
    <recommendedName>
        <fullName evidence="2">Tyr recombinase domain-containing protein</fullName>
    </recommendedName>
</protein>
<reference evidence="3 4" key="1">
    <citation type="submission" date="2020-03" db="EMBL/GenBank/DDBJ databases">
        <title>Complete Genome Sequence of Halomonas meridiana strain Eplume2, isolated from hydrothermal-plume in the north east Pacific Ocean.</title>
        <authorList>
            <person name="Kurihara Y."/>
            <person name="Kawai S."/>
            <person name="Sakai A."/>
            <person name="Galipon J."/>
            <person name="Arakawa K."/>
        </authorList>
    </citation>
    <scope>NUCLEOTIDE SEQUENCE [LARGE SCALE GENOMIC DNA]</scope>
    <source>
        <strain evidence="3 4">Eplume2</strain>
    </source>
</reference>
<keyword evidence="1" id="KW-0233">DNA recombination</keyword>
<dbReference type="EMBL" id="AP022869">
    <property type="protein sequence ID" value="BCB73163.1"/>
    <property type="molecule type" value="Genomic_DNA"/>
</dbReference>
<dbReference type="InterPro" id="IPR002104">
    <property type="entry name" value="Integrase_catalytic"/>
</dbReference>
<keyword evidence="4" id="KW-1185">Reference proteome</keyword>
<evidence type="ECO:0000313" key="4">
    <source>
        <dbReference type="Proteomes" id="UP000501053"/>
    </source>
</evidence>
<sequence length="154" mass="17144">MEVFQHLSGSMLLMASLMYGSGLRVSETCRLRVKDIDFSRQIITVYAGKGNKDRTTLQPPSCVQPLHTHIQMAEQQLNARLEANATPVSLPYALDRKYPNAGISLAWQWLFPSSRPCFDDPLGLASMRGGASFYITFMPLPSKKPSNMPCAHLL</sequence>
<dbReference type="Proteomes" id="UP000501053">
    <property type="component" value="Chromosome"/>
</dbReference>
<gene>
    <name evidence="3" type="ORF">HMEPL2_35140</name>
</gene>